<gene>
    <name evidence="2" type="ORF">NGM29_18100</name>
</gene>
<keyword evidence="3" id="KW-1185">Reference proteome</keyword>
<feature type="region of interest" description="Disordered" evidence="1">
    <location>
        <begin position="22"/>
        <end position="78"/>
    </location>
</feature>
<protein>
    <submittedName>
        <fullName evidence="2">Uncharacterized protein</fullName>
    </submittedName>
</protein>
<evidence type="ECO:0000313" key="3">
    <source>
        <dbReference type="Proteomes" id="UP001056855"/>
    </source>
</evidence>
<feature type="region of interest" description="Disordered" evidence="1">
    <location>
        <begin position="196"/>
        <end position="216"/>
    </location>
</feature>
<dbReference type="GeneID" id="73292000"/>
<feature type="compositionally biased region" description="Basic and acidic residues" evidence="1">
    <location>
        <begin position="59"/>
        <end position="78"/>
    </location>
</feature>
<name>A0A9E7SV83_9EURY</name>
<organism evidence="2 3">
    <name type="scientific">Natronosalvus rutilus</name>
    <dbReference type="NCBI Taxonomy" id="2953753"/>
    <lineage>
        <taxon>Archaea</taxon>
        <taxon>Methanobacteriati</taxon>
        <taxon>Methanobacteriota</taxon>
        <taxon>Stenosarchaea group</taxon>
        <taxon>Halobacteria</taxon>
        <taxon>Halobacteriales</taxon>
        <taxon>Natrialbaceae</taxon>
        <taxon>Natronosalvus</taxon>
    </lineage>
</organism>
<dbReference type="RefSeq" id="WP_254158177.1">
    <property type="nucleotide sequence ID" value="NZ_CP100355.1"/>
</dbReference>
<dbReference type="KEGG" id="sawl:NGM29_18100"/>
<evidence type="ECO:0000256" key="1">
    <source>
        <dbReference type="SAM" id="MobiDB-lite"/>
    </source>
</evidence>
<proteinExistence type="predicted"/>
<accession>A0A9E7SV83</accession>
<evidence type="ECO:0000313" key="2">
    <source>
        <dbReference type="EMBL" id="UTF53652.1"/>
    </source>
</evidence>
<reference evidence="2" key="1">
    <citation type="submission" date="2022-06" db="EMBL/GenBank/DDBJ databases">
        <title>Diverse halophilic archaea isolated from saline environments.</title>
        <authorList>
            <person name="Cui H.-L."/>
        </authorList>
    </citation>
    <scope>NUCLEOTIDE SEQUENCE</scope>
    <source>
        <strain evidence="2">WLHS1</strain>
    </source>
</reference>
<dbReference type="PROSITE" id="PS51257">
    <property type="entry name" value="PROKAR_LIPOPROTEIN"/>
    <property type="match status" value="1"/>
</dbReference>
<feature type="compositionally biased region" description="Polar residues" evidence="1">
    <location>
        <begin position="23"/>
        <end position="32"/>
    </location>
</feature>
<dbReference type="EMBL" id="CP100355">
    <property type="protein sequence ID" value="UTF53652.1"/>
    <property type="molecule type" value="Genomic_DNA"/>
</dbReference>
<sequence>MNRRTMVAALGGAVAAVAGCLDESSTGESSENPGDGTDGEDSRTINAESVAGHFGGQVERPECTKESETVELERDDENREYETVATIPYPGPPESFDDDALFDYVANFEEAYLTNDVLCEWDAYYVFDVSNSVEAQLLLEWDDEITVMFCRRIGGSINGADEDGSEWIVDGGPTGVTYAVDETGMARISAGTSDVEEYEADGPGPLEEGELVAAFE</sequence>
<dbReference type="Proteomes" id="UP001056855">
    <property type="component" value="Chromosome"/>
</dbReference>
<dbReference type="AlphaFoldDB" id="A0A9E7SV83"/>